<comment type="caution">
    <text evidence="1">The sequence shown here is derived from an EMBL/GenBank/DDBJ whole genome shotgun (WGS) entry which is preliminary data.</text>
</comment>
<dbReference type="Proteomes" id="UP000305674">
    <property type="component" value="Unassembled WGS sequence"/>
</dbReference>
<dbReference type="RefSeq" id="WP_136854687.1">
    <property type="nucleotide sequence ID" value="NZ_SWCI01000023.1"/>
</dbReference>
<evidence type="ECO:0008006" key="3">
    <source>
        <dbReference type="Google" id="ProtNLM"/>
    </source>
</evidence>
<dbReference type="AlphaFoldDB" id="A0A4U1B6N7"/>
<protein>
    <recommendedName>
        <fullName evidence="3">Zinc-ribbon domain-containing protein</fullName>
    </recommendedName>
</protein>
<keyword evidence="2" id="KW-1185">Reference proteome</keyword>
<dbReference type="EMBL" id="SWCI01000023">
    <property type="protein sequence ID" value="TKB46216.1"/>
    <property type="molecule type" value="Genomic_DNA"/>
</dbReference>
<sequence>MSEPIDLTPYLDNRGRVLASAPLSIKELVFVCRAKKTHGNKYLYDQLGYIDSTTKVTIVCPEHGPFKQEPYRHANGKGCPQCARKKATGRKGKTTAQFIDEARAKHGDRFNYTQTRYITNNRPVTIICPEHGAFEQTPSSHLTTAIACRKCAGSDRLNKEEFVERAQKVHGTRYDYSQVEHVNFGTKITICCADHGPFSQQAGNHLSGSGCPACPRSTALTTKAWVERALERHGDFYDYSKAVFRGCNEKVTIICPIHGEFEQLPYHHTKGSNCPQCVNRYSPTTEEWIKMAIEVHGERYDYSETVYQGARKRLSYRCKVHGVIEQQAGDHLRGHGCAFCSKVGNYSTAQWIEKARQVHGDSYYYTESEYIDKNTKVRIICPRHGPFNQAGGSHLQGIGCPSCASHGYNPSLPGVIYLLRSIDYNQDVIKFGISNFVEQRHQQLNTATPFEFQCIDKVYYEDGRIPLLIETSLKRIVRQYGCRALFPTSFDGYREWAMFSSGLLEKFKDMCALADILDFDVLEAKLIPADGE</sequence>
<evidence type="ECO:0000313" key="2">
    <source>
        <dbReference type="Proteomes" id="UP000305674"/>
    </source>
</evidence>
<organism evidence="1 2">
    <name type="scientific">Ferrimonas sediminicola</name>
    <dbReference type="NCBI Taxonomy" id="2569538"/>
    <lineage>
        <taxon>Bacteria</taxon>
        <taxon>Pseudomonadati</taxon>
        <taxon>Pseudomonadota</taxon>
        <taxon>Gammaproteobacteria</taxon>
        <taxon>Alteromonadales</taxon>
        <taxon>Ferrimonadaceae</taxon>
        <taxon>Ferrimonas</taxon>
    </lineage>
</organism>
<gene>
    <name evidence="1" type="ORF">FCL40_18145</name>
</gene>
<name>A0A4U1B6N7_9GAMM</name>
<reference evidence="1 2" key="1">
    <citation type="submission" date="2019-04" db="EMBL/GenBank/DDBJ databases">
        <authorList>
            <person name="Hwang J.C."/>
        </authorList>
    </citation>
    <scope>NUCLEOTIDE SEQUENCE [LARGE SCALE GENOMIC DNA]</scope>
    <source>
        <strain evidence="1 2">IMCC35001</strain>
    </source>
</reference>
<accession>A0A4U1B6N7</accession>
<evidence type="ECO:0000313" key="1">
    <source>
        <dbReference type="EMBL" id="TKB46216.1"/>
    </source>
</evidence>
<dbReference type="OrthoDB" id="878605at2"/>
<proteinExistence type="predicted"/>